<reference evidence="7" key="1">
    <citation type="journal article" date="2023" name="Science">
        <title>Genome structures resolve the early diversification of teleost fishes.</title>
        <authorList>
            <person name="Parey E."/>
            <person name="Louis A."/>
            <person name="Montfort J."/>
            <person name="Bouchez O."/>
            <person name="Roques C."/>
            <person name="Iampietro C."/>
            <person name="Lluch J."/>
            <person name="Castinel A."/>
            <person name="Donnadieu C."/>
            <person name="Desvignes T."/>
            <person name="Floi Bucao C."/>
            <person name="Jouanno E."/>
            <person name="Wen M."/>
            <person name="Mejri S."/>
            <person name="Dirks R."/>
            <person name="Jansen H."/>
            <person name="Henkel C."/>
            <person name="Chen W.J."/>
            <person name="Zahm M."/>
            <person name="Cabau C."/>
            <person name="Klopp C."/>
            <person name="Thompson A.W."/>
            <person name="Robinson-Rechavi M."/>
            <person name="Braasch I."/>
            <person name="Lecointre G."/>
            <person name="Bobe J."/>
            <person name="Postlethwait J.H."/>
            <person name="Berthelot C."/>
            <person name="Roest Crollius H."/>
            <person name="Guiguen Y."/>
        </authorList>
    </citation>
    <scope>NUCLEOTIDE SEQUENCE</scope>
    <source>
        <strain evidence="7">WJC10195</strain>
    </source>
</reference>
<keyword evidence="8" id="KW-1185">Reference proteome</keyword>
<keyword evidence="3" id="KW-0808">Transferase</keyword>
<organism evidence="7 8">
    <name type="scientific">Synaphobranchus kaupii</name>
    <name type="common">Kaup's arrowtooth eel</name>
    <dbReference type="NCBI Taxonomy" id="118154"/>
    <lineage>
        <taxon>Eukaryota</taxon>
        <taxon>Metazoa</taxon>
        <taxon>Chordata</taxon>
        <taxon>Craniata</taxon>
        <taxon>Vertebrata</taxon>
        <taxon>Euteleostomi</taxon>
        <taxon>Actinopterygii</taxon>
        <taxon>Neopterygii</taxon>
        <taxon>Teleostei</taxon>
        <taxon>Anguilliformes</taxon>
        <taxon>Synaphobranchidae</taxon>
        <taxon>Synaphobranchus</taxon>
    </lineage>
</organism>
<dbReference type="PROSITE" id="PS50237">
    <property type="entry name" value="HECT"/>
    <property type="match status" value="1"/>
</dbReference>
<dbReference type="Gene3D" id="3.30.2410.10">
    <property type="entry name" value="Hect, E3 ligase catalytic domain"/>
    <property type="match status" value="1"/>
</dbReference>
<dbReference type="PANTHER" id="PTHR45700:SF2">
    <property type="entry name" value="UBIQUITIN-PROTEIN LIGASE E3C"/>
    <property type="match status" value="1"/>
</dbReference>
<evidence type="ECO:0000313" key="8">
    <source>
        <dbReference type="Proteomes" id="UP001152622"/>
    </source>
</evidence>
<evidence type="ECO:0000313" key="7">
    <source>
        <dbReference type="EMBL" id="KAJ8364692.1"/>
    </source>
</evidence>
<evidence type="ECO:0000259" key="6">
    <source>
        <dbReference type="PROSITE" id="PS50237"/>
    </source>
</evidence>
<keyword evidence="4 5" id="KW-0833">Ubl conjugation pathway</keyword>
<dbReference type="GO" id="GO:0000209">
    <property type="term" value="P:protein polyubiquitination"/>
    <property type="evidence" value="ECO:0007669"/>
    <property type="project" value="InterPro"/>
</dbReference>
<dbReference type="EC" id="2.3.2.26" evidence="2"/>
<dbReference type="InterPro" id="IPR044611">
    <property type="entry name" value="E3A/B/C-like"/>
</dbReference>
<evidence type="ECO:0000256" key="4">
    <source>
        <dbReference type="ARBA" id="ARBA00022786"/>
    </source>
</evidence>
<dbReference type="GO" id="GO:0006511">
    <property type="term" value="P:ubiquitin-dependent protein catabolic process"/>
    <property type="evidence" value="ECO:0007669"/>
    <property type="project" value="TreeGrafter"/>
</dbReference>
<name>A0A9Q1FS84_SYNKA</name>
<proteinExistence type="predicted"/>
<gene>
    <name evidence="7" type="ORF">SKAU_G00135230</name>
</gene>
<comment type="caution">
    <text evidence="7">The sequence shown here is derived from an EMBL/GenBank/DDBJ whole genome shotgun (WGS) entry which is preliminary data.</text>
</comment>
<dbReference type="PANTHER" id="PTHR45700">
    <property type="entry name" value="UBIQUITIN-PROTEIN LIGASE E3C"/>
    <property type="match status" value="1"/>
</dbReference>
<dbReference type="SUPFAM" id="SSF56204">
    <property type="entry name" value="Hect, E3 ligase catalytic domain"/>
    <property type="match status" value="1"/>
</dbReference>
<dbReference type="InterPro" id="IPR035983">
    <property type="entry name" value="Hect_E3_ubiquitin_ligase"/>
</dbReference>
<evidence type="ECO:0000256" key="5">
    <source>
        <dbReference type="PROSITE-ProRule" id="PRU00104"/>
    </source>
</evidence>
<comment type="catalytic activity">
    <reaction evidence="1">
        <text>S-ubiquitinyl-[E2 ubiquitin-conjugating enzyme]-L-cysteine + [acceptor protein]-L-lysine = [E2 ubiquitin-conjugating enzyme]-L-cysteine + N(6)-ubiquitinyl-[acceptor protein]-L-lysine.</text>
        <dbReference type="EC" id="2.3.2.26"/>
    </reaction>
</comment>
<evidence type="ECO:0000256" key="1">
    <source>
        <dbReference type="ARBA" id="ARBA00000885"/>
    </source>
</evidence>
<dbReference type="GO" id="GO:0061630">
    <property type="term" value="F:ubiquitin protein ligase activity"/>
    <property type="evidence" value="ECO:0007669"/>
    <property type="project" value="UniProtKB-EC"/>
</dbReference>
<accession>A0A9Q1FS84</accession>
<dbReference type="InterPro" id="IPR000569">
    <property type="entry name" value="HECT_dom"/>
</dbReference>
<evidence type="ECO:0000256" key="3">
    <source>
        <dbReference type="ARBA" id="ARBA00022679"/>
    </source>
</evidence>
<evidence type="ECO:0000256" key="2">
    <source>
        <dbReference type="ARBA" id="ARBA00012485"/>
    </source>
</evidence>
<dbReference type="Proteomes" id="UP001152622">
    <property type="component" value="Chromosome 4"/>
</dbReference>
<dbReference type="EMBL" id="JAINUF010000004">
    <property type="protein sequence ID" value="KAJ8364692.1"/>
    <property type="molecule type" value="Genomic_DNA"/>
</dbReference>
<dbReference type="AlphaFoldDB" id="A0A9Q1FS84"/>
<sequence>MVHGGPSLGFFSSTLFECIVNGNVSPTIEDVHDSDLRDKITKISEAGSMEELMDATDCMSDYLANAGCLWAVKCLKDKDLLVQDILLFQVVNRLHGPLERAGSNRRMQENITMAFWRDYLLDAEEGNSPCSLERILMFVTGCSDLSAIGLKPQSSIEFLHTDTHLPGSTQQRDKFPTANTCVNCLHLPLYKDYTAFKDNMDFAICNTQGFGQK</sequence>
<feature type="domain" description="HECT" evidence="6">
    <location>
        <begin position="134"/>
        <end position="213"/>
    </location>
</feature>
<protein>
    <recommendedName>
        <fullName evidence="2">HECT-type E3 ubiquitin transferase</fullName>
        <ecNumber evidence="2">2.3.2.26</ecNumber>
    </recommendedName>
</protein>
<dbReference type="OrthoDB" id="2384350at2759"/>
<feature type="active site" description="Glycyl thioester intermediate" evidence="5">
    <location>
        <position position="181"/>
    </location>
</feature>
<dbReference type="Pfam" id="PF00632">
    <property type="entry name" value="HECT"/>
    <property type="match status" value="1"/>
</dbReference>